<dbReference type="AlphaFoldDB" id="A0A9Q1JR60"/>
<accession>A0A9Q1JR60</accession>
<keyword evidence="5" id="KW-0539">Nucleus</keyword>
<dbReference type="Proteomes" id="UP001153076">
    <property type="component" value="Unassembled WGS sequence"/>
</dbReference>
<keyword evidence="3" id="KW-0863">Zinc-finger</keyword>
<dbReference type="PANTHER" id="PTHR46481">
    <property type="entry name" value="ZINC FINGER BED DOMAIN-CONTAINING PROTEIN 4"/>
    <property type="match status" value="1"/>
</dbReference>
<reference evidence="6" key="1">
    <citation type="submission" date="2022-04" db="EMBL/GenBank/DDBJ databases">
        <title>Carnegiea gigantea Genome sequencing and assembly v2.</title>
        <authorList>
            <person name="Copetti D."/>
            <person name="Sanderson M.J."/>
            <person name="Burquez A."/>
            <person name="Wojciechowski M.F."/>
        </authorList>
    </citation>
    <scope>NUCLEOTIDE SEQUENCE</scope>
    <source>
        <strain evidence="6">SGP5-SGP5p</strain>
        <tissue evidence="6">Aerial part</tissue>
    </source>
</reference>
<gene>
    <name evidence="6" type="ORF">Cgig2_024015</name>
</gene>
<evidence type="ECO:0000256" key="3">
    <source>
        <dbReference type="ARBA" id="ARBA00022771"/>
    </source>
</evidence>
<keyword evidence="2" id="KW-0479">Metal-binding</keyword>
<dbReference type="SUPFAM" id="SSF53098">
    <property type="entry name" value="Ribonuclease H-like"/>
    <property type="match status" value="1"/>
</dbReference>
<keyword evidence="7" id="KW-1185">Reference proteome</keyword>
<comment type="caution">
    <text evidence="6">The sequence shown here is derived from an EMBL/GenBank/DDBJ whole genome shotgun (WGS) entry which is preliminary data.</text>
</comment>
<proteinExistence type="predicted"/>
<sequence>MKWSTCKHCKNKTFIAESRYETSNMKKKLKKCLEYQATKAARAASEATRYDYKYLSAHYVDSNWKLHSKVLHFHHLQPPDTVVDLLKFIQCITHNLNLKVKIGMKEIDDCVVKIREIVKHVKGLETVSLIAKTKALWLHVPAGWNSTYYMLDKVLIYRRDLKNSIILILCIEFFVRMRNEKGSQGFMSFLDF</sequence>
<dbReference type="InterPro" id="IPR052035">
    <property type="entry name" value="ZnF_BED_domain_contain"/>
</dbReference>
<dbReference type="EMBL" id="JAKOGI010000891">
    <property type="protein sequence ID" value="KAJ8429468.1"/>
    <property type="molecule type" value="Genomic_DNA"/>
</dbReference>
<dbReference type="GO" id="GO:0008270">
    <property type="term" value="F:zinc ion binding"/>
    <property type="evidence" value="ECO:0007669"/>
    <property type="project" value="UniProtKB-KW"/>
</dbReference>
<protein>
    <submittedName>
        <fullName evidence="6">Uncharacterized protein</fullName>
    </submittedName>
</protein>
<evidence type="ECO:0000256" key="2">
    <source>
        <dbReference type="ARBA" id="ARBA00022723"/>
    </source>
</evidence>
<evidence type="ECO:0000256" key="5">
    <source>
        <dbReference type="ARBA" id="ARBA00023242"/>
    </source>
</evidence>
<name>A0A9Q1JR60_9CARY</name>
<comment type="subcellular location">
    <subcellularLocation>
        <location evidence="1">Nucleus</location>
    </subcellularLocation>
</comment>
<evidence type="ECO:0000313" key="6">
    <source>
        <dbReference type="EMBL" id="KAJ8429468.1"/>
    </source>
</evidence>
<keyword evidence="4" id="KW-0862">Zinc</keyword>
<evidence type="ECO:0000256" key="4">
    <source>
        <dbReference type="ARBA" id="ARBA00022833"/>
    </source>
</evidence>
<dbReference type="InterPro" id="IPR012337">
    <property type="entry name" value="RNaseH-like_sf"/>
</dbReference>
<organism evidence="6 7">
    <name type="scientific">Carnegiea gigantea</name>
    <dbReference type="NCBI Taxonomy" id="171969"/>
    <lineage>
        <taxon>Eukaryota</taxon>
        <taxon>Viridiplantae</taxon>
        <taxon>Streptophyta</taxon>
        <taxon>Embryophyta</taxon>
        <taxon>Tracheophyta</taxon>
        <taxon>Spermatophyta</taxon>
        <taxon>Magnoliopsida</taxon>
        <taxon>eudicotyledons</taxon>
        <taxon>Gunneridae</taxon>
        <taxon>Pentapetalae</taxon>
        <taxon>Caryophyllales</taxon>
        <taxon>Cactineae</taxon>
        <taxon>Cactaceae</taxon>
        <taxon>Cactoideae</taxon>
        <taxon>Echinocereeae</taxon>
        <taxon>Carnegiea</taxon>
    </lineage>
</organism>
<dbReference type="PANTHER" id="PTHR46481:SF10">
    <property type="entry name" value="ZINC FINGER BED DOMAIN-CONTAINING PROTEIN 39"/>
    <property type="match status" value="1"/>
</dbReference>
<dbReference type="OrthoDB" id="1873329at2759"/>
<evidence type="ECO:0000313" key="7">
    <source>
        <dbReference type="Proteomes" id="UP001153076"/>
    </source>
</evidence>
<dbReference type="GO" id="GO:0005634">
    <property type="term" value="C:nucleus"/>
    <property type="evidence" value="ECO:0007669"/>
    <property type="project" value="UniProtKB-SubCell"/>
</dbReference>
<evidence type="ECO:0000256" key="1">
    <source>
        <dbReference type="ARBA" id="ARBA00004123"/>
    </source>
</evidence>